<dbReference type="GO" id="GO:0016705">
    <property type="term" value="F:oxidoreductase activity, acting on paired donors, with incorporation or reduction of molecular oxygen"/>
    <property type="evidence" value="ECO:0007669"/>
    <property type="project" value="InterPro"/>
</dbReference>
<evidence type="ECO:0000256" key="1">
    <source>
        <dbReference type="ARBA" id="ARBA00010617"/>
    </source>
</evidence>
<evidence type="ECO:0000256" key="2">
    <source>
        <dbReference type="ARBA" id="ARBA00022723"/>
    </source>
</evidence>
<keyword evidence="6" id="KW-0812">Transmembrane</keyword>
<dbReference type="GO" id="GO:0004497">
    <property type="term" value="F:monooxygenase activity"/>
    <property type="evidence" value="ECO:0007669"/>
    <property type="project" value="UniProtKB-KW"/>
</dbReference>
<dbReference type="GO" id="GO:0020037">
    <property type="term" value="F:heme binding"/>
    <property type="evidence" value="ECO:0007669"/>
    <property type="project" value="InterPro"/>
</dbReference>
<dbReference type="InterPro" id="IPR002401">
    <property type="entry name" value="Cyt_P450_E_grp-I"/>
</dbReference>
<dbReference type="SUPFAM" id="SSF48264">
    <property type="entry name" value="Cytochrome P450"/>
    <property type="match status" value="1"/>
</dbReference>
<evidence type="ECO:0000313" key="7">
    <source>
        <dbReference type="EMBL" id="KAB1217279.1"/>
    </source>
</evidence>
<keyword evidence="5" id="KW-0560">Oxidoreductase</keyword>
<proteinExistence type="inferred from homology"/>
<evidence type="ECO:0000256" key="5">
    <source>
        <dbReference type="RuleBase" id="RU000461"/>
    </source>
</evidence>
<dbReference type="PANTHER" id="PTHR47955:SF15">
    <property type="entry name" value="CYTOCHROME P450 71A2-LIKE"/>
    <property type="match status" value="1"/>
</dbReference>
<comment type="caution">
    <text evidence="7">The sequence shown here is derived from an EMBL/GenBank/DDBJ whole genome shotgun (WGS) entry which is preliminary data.</text>
</comment>
<evidence type="ECO:0000256" key="3">
    <source>
        <dbReference type="ARBA" id="ARBA00023004"/>
    </source>
</evidence>
<evidence type="ECO:0000256" key="4">
    <source>
        <dbReference type="PIRSR" id="PIRSR602401-1"/>
    </source>
</evidence>
<feature type="transmembrane region" description="Helical" evidence="6">
    <location>
        <begin position="18"/>
        <end position="40"/>
    </location>
</feature>
<dbReference type="PRINTS" id="PR00463">
    <property type="entry name" value="EP450I"/>
</dbReference>
<dbReference type="PRINTS" id="PR00385">
    <property type="entry name" value="P450"/>
</dbReference>
<keyword evidence="3 4" id="KW-0408">Iron</keyword>
<evidence type="ECO:0000256" key="6">
    <source>
        <dbReference type="SAM" id="Phobius"/>
    </source>
</evidence>
<keyword evidence="5" id="KW-0503">Monooxygenase</keyword>
<keyword evidence="6" id="KW-0472">Membrane</keyword>
<dbReference type="PANTHER" id="PTHR47955">
    <property type="entry name" value="CYTOCHROME P450 FAMILY 71 PROTEIN"/>
    <property type="match status" value="1"/>
</dbReference>
<dbReference type="OrthoDB" id="1470350at2759"/>
<evidence type="ECO:0000313" key="8">
    <source>
        <dbReference type="Proteomes" id="UP000516437"/>
    </source>
</evidence>
<keyword evidence="8" id="KW-1185">Reference proteome</keyword>
<dbReference type="InterPro" id="IPR017972">
    <property type="entry name" value="Cyt_P450_CS"/>
</dbReference>
<comment type="similarity">
    <text evidence="1 5">Belongs to the cytochrome P450 family.</text>
</comment>
<gene>
    <name evidence="7" type="ORF">CJ030_MR4G021042</name>
</gene>
<dbReference type="EMBL" id="RXIC02000022">
    <property type="protein sequence ID" value="KAB1217279.1"/>
    <property type="molecule type" value="Genomic_DNA"/>
</dbReference>
<dbReference type="Gene3D" id="1.10.630.10">
    <property type="entry name" value="Cytochrome P450"/>
    <property type="match status" value="1"/>
</dbReference>
<organism evidence="7 8">
    <name type="scientific">Morella rubra</name>
    <name type="common">Chinese bayberry</name>
    <dbReference type="NCBI Taxonomy" id="262757"/>
    <lineage>
        <taxon>Eukaryota</taxon>
        <taxon>Viridiplantae</taxon>
        <taxon>Streptophyta</taxon>
        <taxon>Embryophyta</taxon>
        <taxon>Tracheophyta</taxon>
        <taxon>Spermatophyta</taxon>
        <taxon>Magnoliopsida</taxon>
        <taxon>eudicotyledons</taxon>
        <taxon>Gunneridae</taxon>
        <taxon>Pentapetalae</taxon>
        <taxon>rosids</taxon>
        <taxon>fabids</taxon>
        <taxon>Fagales</taxon>
        <taxon>Myricaceae</taxon>
        <taxon>Morella</taxon>
    </lineage>
</organism>
<dbReference type="Pfam" id="PF00067">
    <property type="entry name" value="p450"/>
    <property type="match status" value="1"/>
</dbReference>
<accession>A0A6A1VWG8</accession>
<reference evidence="7 8" key="1">
    <citation type="journal article" date="2019" name="Plant Biotechnol. J.">
        <title>The red bayberry genome and genetic basis of sex determination.</title>
        <authorList>
            <person name="Jia H.M."/>
            <person name="Jia H.J."/>
            <person name="Cai Q.L."/>
            <person name="Wang Y."/>
            <person name="Zhao H.B."/>
            <person name="Yang W.F."/>
            <person name="Wang G.Y."/>
            <person name="Li Y.H."/>
            <person name="Zhan D.L."/>
            <person name="Shen Y.T."/>
            <person name="Niu Q.F."/>
            <person name="Chang L."/>
            <person name="Qiu J."/>
            <person name="Zhao L."/>
            <person name="Xie H.B."/>
            <person name="Fu W.Y."/>
            <person name="Jin J."/>
            <person name="Li X.W."/>
            <person name="Jiao Y."/>
            <person name="Zhou C.C."/>
            <person name="Tu T."/>
            <person name="Chai C.Y."/>
            <person name="Gao J.L."/>
            <person name="Fan L.J."/>
            <person name="van de Weg E."/>
            <person name="Wang J.Y."/>
            <person name="Gao Z.S."/>
        </authorList>
    </citation>
    <scope>NUCLEOTIDE SEQUENCE [LARGE SCALE GENOMIC DNA]</scope>
    <source>
        <tissue evidence="7">Leaves</tissue>
    </source>
</reference>
<dbReference type="CDD" id="cd11072">
    <property type="entry name" value="CYP71-like"/>
    <property type="match status" value="1"/>
</dbReference>
<dbReference type="GO" id="GO:0005506">
    <property type="term" value="F:iron ion binding"/>
    <property type="evidence" value="ECO:0007669"/>
    <property type="project" value="InterPro"/>
</dbReference>
<comment type="cofactor">
    <cofactor evidence="4">
        <name>heme</name>
        <dbReference type="ChEBI" id="CHEBI:30413"/>
    </cofactor>
</comment>
<dbReference type="AlphaFoldDB" id="A0A6A1VWG8"/>
<dbReference type="InterPro" id="IPR036396">
    <property type="entry name" value="Cyt_P450_sf"/>
</dbReference>
<dbReference type="PROSITE" id="PS00086">
    <property type="entry name" value="CYTOCHROME_P450"/>
    <property type="match status" value="1"/>
</dbReference>
<keyword evidence="2 4" id="KW-0479">Metal-binding</keyword>
<keyword evidence="6" id="KW-1133">Transmembrane helix</keyword>
<keyword evidence="4 5" id="KW-0349">Heme</keyword>
<feature type="binding site" description="axial binding residue" evidence="4">
    <location>
        <position position="463"/>
    </location>
    <ligand>
        <name>heme</name>
        <dbReference type="ChEBI" id="CHEBI:30413"/>
    </ligand>
    <ligandPart>
        <name>Fe</name>
        <dbReference type="ChEBI" id="CHEBI:18248"/>
    </ligandPart>
</feature>
<dbReference type="FunFam" id="1.10.630.10:FF:000011">
    <property type="entry name" value="Cytochrome P450 83B1"/>
    <property type="match status" value="1"/>
</dbReference>
<name>A0A6A1VWG8_9ROSI</name>
<dbReference type="Proteomes" id="UP000516437">
    <property type="component" value="Chromosome 4"/>
</dbReference>
<sequence length="523" mass="59410">MALIPLLQSFTWQESHGVGVLCLMLLLFFLIILLPFSLLFRKRTGDGNLNFPPSPPKLPLIGNLHQVGTLPHRSFQALTNRYGPILLLNLGSAPALVVSSPELVKEMCKKQDIVFSNRFRATNIDLALNGCPDLAFSPYGAYWREIRKMCVQELLSQQKVELFQFHRDEEIDILIKDIRRSSLKGEVVNVSDLLVNVTTTIVCRSILGQRCVGEDGKSQWGEFSKKILLEVQGFTFRDFFPSLGWLDNLTGLIRRLKKVTREVDLFFERVIEERKKLKTDGNLSATGRNFIDILLQLKEDGLYKLDLNQETIKAILMDMFIGATDTTMSTLEWAMTELMRQPNIMRKAQQEVQEVVGKKSKIDAVDVNNMSYLKCVVKETLRLHAPVPLLLPRETAATARLGGYDIPCKARVYVNAWAIQRDPNVWDSAEEFIPERFENKNSTDIALDPDFKFVVFGGGRRACAGMSYGLTTIEYVLANLLYWFDWKLPAGVTAKDLDTSEIFALTIMKKVPLHLLPISRHDH</sequence>
<protein>
    <submittedName>
        <fullName evidence="7">Cytochrome P450 71A1</fullName>
    </submittedName>
</protein>
<dbReference type="InterPro" id="IPR001128">
    <property type="entry name" value="Cyt_P450"/>
</dbReference>